<evidence type="ECO:0000313" key="7">
    <source>
        <dbReference type="EMBL" id="RHN67667.1"/>
    </source>
</evidence>
<evidence type="ECO:0000256" key="5">
    <source>
        <dbReference type="PROSITE-ProRule" id="PRU00723"/>
    </source>
</evidence>
<dbReference type="InterPro" id="IPR000571">
    <property type="entry name" value="Znf_CCCH"/>
</dbReference>
<proteinExistence type="predicted"/>
<dbReference type="Gene3D" id="3.30.1370.210">
    <property type="match status" value="1"/>
</dbReference>
<dbReference type="PANTHER" id="PTHR14493:SF154">
    <property type="entry name" value="FINGER CCCH DOMAIN PROTEIN, PUTATIVE-RELATED"/>
    <property type="match status" value="1"/>
</dbReference>
<dbReference type="Pfam" id="PF25512">
    <property type="entry name" value="zf-CCCH_AtC3H23"/>
    <property type="match status" value="1"/>
</dbReference>
<evidence type="ECO:0000256" key="3">
    <source>
        <dbReference type="ARBA" id="ARBA00022833"/>
    </source>
</evidence>
<dbReference type="GO" id="GO:0003677">
    <property type="term" value="F:DNA binding"/>
    <property type="evidence" value="ECO:0007669"/>
    <property type="project" value="UniProtKB-KW"/>
</dbReference>
<dbReference type="InterPro" id="IPR045234">
    <property type="entry name" value="Unkempt-like"/>
</dbReference>
<name>A0A396IXL9_MEDTR</name>
<dbReference type="Gramene" id="rna15876">
    <property type="protein sequence ID" value="RHN67667.1"/>
    <property type="gene ID" value="gene15876"/>
</dbReference>
<dbReference type="PANTHER" id="PTHR14493">
    <property type="entry name" value="UNKEMPT FAMILY MEMBER"/>
    <property type="match status" value="1"/>
</dbReference>
<evidence type="ECO:0000259" key="6">
    <source>
        <dbReference type="PROSITE" id="PS50103"/>
    </source>
</evidence>
<dbReference type="SMART" id="SM00356">
    <property type="entry name" value="ZnF_C3H1"/>
    <property type="match status" value="2"/>
</dbReference>
<dbReference type="AlphaFoldDB" id="A0A396IXL9"/>
<dbReference type="GO" id="GO:0008270">
    <property type="term" value="F:zinc ion binding"/>
    <property type="evidence" value="ECO:0007669"/>
    <property type="project" value="UniProtKB-KW"/>
</dbReference>
<keyword evidence="2 5" id="KW-0863">Zinc-finger</keyword>
<keyword evidence="1 5" id="KW-0479">Metal-binding</keyword>
<keyword evidence="4" id="KW-0238">DNA-binding</keyword>
<dbReference type="PROSITE" id="PS50103">
    <property type="entry name" value="ZF_C3H1"/>
    <property type="match status" value="1"/>
</dbReference>
<organism evidence="7">
    <name type="scientific">Medicago truncatula</name>
    <name type="common">Barrel medic</name>
    <name type="synonym">Medicago tribuloides</name>
    <dbReference type="NCBI Taxonomy" id="3880"/>
    <lineage>
        <taxon>Eukaryota</taxon>
        <taxon>Viridiplantae</taxon>
        <taxon>Streptophyta</taxon>
        <taxon>Embryophyta</taxon>
        <taxon>Tracheophyta</taxon>
        <taxon>Spermatophyta</taxon>
        <taxon>Magnoliopsida</taxon>
        <taxon>eudicotyledons</taxon>
        <taxon>Gunneridae</taxon>
        <taxon>Pentapetalae</taxon>
        <taxon>rosids</taxon>
        <taxon>fabids</taxon>
        <taxon>Fabales</taxon>
        <taxon>Fabaceae</taxon>
        <taxon>Papilionoideae</taxon>
        <taxon>50 kb inversion clade</taxon>
        <taxon>NPAAA clade</taxon>
        <taxon>Hologalegina</taxon>
        <taxon>IRL clade</taxon>
        <taxon>Trifolieae</taxon>
        <taxon>Medicago</taxon>
    </lineage>
</organism>
<dbReference type="InterPro" id="IPR057444">
    <property type="entry name" value="Znf-CCCH_AtC3H23-like"/>
</dbReference>
<evidence type="ECO:0000256" key="2">
    <source>
        <dbReference type="ARBA" id="ARBA00022771"/>
    </source>
</evidence>
<dbReference type="Pfam" id="PF00642">
    <property type="entry name" value="zf-CCCH"/>
    <property type="match status" value="1"/>
</dbReference>
<evidence type="ECO:0000256" key="1">
    <source>
        <dbReference type="ARBA" id="ARBA00022723"/>
    </source>
</evidence>
<dbReference type="EMBL" id="PSQE01000003">
    <property type="protein sequence ID" value="RHN67667.1"/>
    <property type="molecule type" value="Genomic_DNA"/>
</dbReference>
<keyword evidence="3 5" id="KW-0862">Zinc</keyword>
<dbReference type="Proteomes" id="UP000265566">
    <property type="component" value="Chromosome 3"/>
</dbReference>
<accession>A0A396IXL9</accession>
<feature type="domain" description="C3H1-type" evidence="6">
    <location>
        <begin position="77"/>
        <end position="104"/>
    </location>
</feature>
<reference evidence="7" key="1">
    <citation type="journal article" date="2018" name="Nat. Plants">
        <title>Whole-genome landscape of Medicago truncatula symbiotic genes.</title>
        <authorList>
            <person name="Pecrix Y."/>
            <person name="Gamas P."/>
            <person name="Carrere S."/>
        </authorList>
    </citation>
    <scope>NUCLEOTIDE SEQUENCE</scope>
    <source>
        <tissue evidence="7">Leaves</tissue>
    </source>
</reference>
<sequence>MVKQKQHVGGPQTMKKDYRIDRSLPDIKNEVYITDEFRMYKFKVKLCSWDNAPHDWTECPFAHSGEIARRRDPKKYYYSCVHCHEFQNGSCSKGDTCQYAHGVFESWLHPGRYRTTLCNNGTKCTREICFFAHKPEELRLLKAYIPVLLCLHLHQIQIHQVPLQWIPSH</sequence>
<evidence type="ECO:0000256" key="4">
    <source>
        <dbReference type="ARBA" id="ARBA00023125"/>
    </source>
</evidence>
<comment type="caution">
    <text evidence="7">The sequence shown here is derived from an EMBL/GenBank/DDBJ whole genome shotgun (WGS) entry which is preliminary data.</text>
</comment>
<feature type="zinc finger region" description="C3H1-type" evidence="5">
    <location>
        <begin position="77"/>
        <end position="104"/>
    </location>
</feature>
<gene>
    <name evidence="7" type="ORF">MtrunA17_Chr3g0105141</name>
</gene>
<protein>
    <submittedName>
        <fullName evidence="7">Putative transcription factor C3H family</fullName>
    </submittedName>
</protein>